<keyword evidence="1" id="KW-0472">Membrane</keyword>
<evidence type="ECO:0000313" key="2">
    <source>
        <dbReference type="EMBL" id="MCW3167098.1"/>
    </source>
</evidence>
<dbReference type="Proteomes" id="UP001163731">
    <property type="component" value="Unassembled WGS sequence"/>
</dbReference>
<dbReference type="RefSeq" id="WP_264748392.1">
    <property type="nucleotide sequence ID" value="NZ_JAPDHW010000001.1"/>
</dbReference>
<gene>
    <name evidence="2" type="ORF">OMO38_01035</name>
</gene>
<organism evidence="2 3">
    <name type="scientific">Chryseobacterium kimseyorum</name>
    <dbReference type="NCBI Taxonomy" id="2984028"/>
    <lineage>
        <taxon>Bacteria</taxon>
        <taxon>Pseudomonadati</taxon>
        <taxon>Bacteroidota</taxon>
        <taxon>Flavobacteriia</taxon>
        <taxon>Flavobacteriales</taxon>
        <taxon>Weeksellaceae</taxon>
        <taxon>Chryseobacterium group</taxon>
        <taxon>Chryseobacterium</taxon>
    </lineage>
</organism>
<reference evidence="2" key="1">
    <citation type="submission" date="2022-10" db="EMBL/GenBank/DDBJ databases">
        <title>Chryseobacterium babae sp. nov. isolated from the gut of the beetle Oryctes rhinoceros, and Chryseobacterium kimseyorum sp. nov., isolated from a stick insect rearing cage.</title>
        <authorList>
            <person name="Shelomi M."/>
            <person name="Han C.-J."/>
            <person name="Chen W.-M."/>
            <person name="Chen H.-K."/>
            <person name="Liaw S.-J."/>
            <person name="Muhle E."/>
            <person name="Clermont D."/>
        </authorList>
    </citation>
    <scope>NUCLEOTIDE SEQUENCE</scope>
    <source>
        <strain evidence="2">09-1422</strain>
    </source>
</reference>
<proteinExistence type="predicted"/>
<sequence>MEIKQLNLNSDKINNEKLKSIYAQFEELLEKIKPKKISDQTKYFINGEIDQINSTALGDTALFKLLKDKQNSIIKHLEKEYKIVPKNYYRNLWLAVGMSAFGLPIGTLFGLISGNMGLLAIGLPIGLGIGVAVGTSMDKKALQEGRQIDVEIKY</sequence>
<keyword evidence="1" id="KW-1133">Transmembrane helix</keyword>
<dbReference type="EMBL" id="JAPDHW010000001">
    <property type="protein sequence ID" value="MCW3167098.1"/>
    <property type="molecule type" value="Genomic_DNA"/>
</dbReference>
<name>A0ABT3HTI0_9FLAO</name>
<evidence type="ECO:0008006" key="4">
    <source>
        <dbReference type="Google" id="ProtNLM"/>
    </source>
</evidence>
<protein>
    <recommendedName>
        <fullName evidence="4">Glycine zipper family protein</fullName>
    </recommendedName>
</protein>
<evidence type="ECO:0000256" key="1">
    <source>
        <dbReference type="SAM" id="Phobius"/>
    </source>
</evidence>
<feature type="transmembrane region" description="Helical" evidence="1">
    <location>
        <begin position="92"/>
        <end position="112"/>
    </location>
</feature>
<evidence type="ECO:0000313" key="3">
    <source>
        <dbReference type="Proteomes" id="UP001163731"/>
    </source>
</evidence>
<accession>A0ABT3HTI0</accession>
<keyword evidence="1" id="KW-0812">Transmembrane</keyword>
<feature type="transmembrane region" description="Helical" evidence="1">
    <location>
        <begin position="118"/>
        <end position="137"/>
    </location>
</feature>
<keyword evidence="3" id="KW-1185">Reference proteome</keyword>
<comment type="caution">
    <text evidence="2">The sequence shown here is derived from an EMBL/GenBank/DDBJ whole genome shotgun (WGS) entry which is preliminary data.</text>
</comment>